<dbReference type="Proteomes" id="UP000054196">
    <property type="component" value="Unassembled WGS sequence"/>
</dbReference>
<dbReference type="eggNOG" id="KOG0254">
    <property type="taxonomic scope" value="Eukaryota"/>
</dbReference>
<evidence type="ECO:0000256" key="6">
    <source>
        <dbReference type="SAM" id="MobiDB-lite"/>
    </source>
</evidence>
<evidence type="ECO:0000313" key="9">
    <source>
        <dbReference type="EMBL" id="EIN04998.1"/>
    </source>
</evidence>
<evidence type="ECO:0000256" key="4">
    <source>
        <dbReference type="ARBA" id="ARBA00022989"/>
    </source>
</evidence>
<evidence type="ECO:0000256" key="5">
    <source>
        <dbReference type="ARBA" id="ARBA00023136"/>
    </source>
</evidence>
<feature type="transmembrane region" description="Helical" evidence="7">
    <location>
        <begin position="123"/>
        <end position="143"/>
    </location>
</feature>
<dbReference type="AlphaFoldDB" id="R7S454"/>
<dbReference type="OMA" id="FASWSWV"/>
<feature type="transmembrane region" description="Helical" evidence="7">
    <location>
        <begin position="82"/>
        <end position="102"/>
    </location>
</feature>
<dbReference type="GO" id="GO:0022857">
    <property type="term" value="F:transmembrane transporter activity"/>
    <property type="evidence" value="ECO:0007669"/>
    <property type="project" value="InterPro"/>
</dbReference>
<organism evidence="9 10">
    <name type="scientific">Punctularia strigosozonata (strain HHB-11173)</name>
    <name type="common">White-rot fungus</name>
    <dbReference type="NCBI Taxonomy" id="741275"/>
    <lineage>
        <taxon>Eukaryota</taxon>
        <taxon>Fungi</taxon>
        <taxon>Dikarya</taxon>
        <taxon>Basidiomycota</taxon>
        <taxon>Agaricomycotina</taxon>
        <taxon>Agaricomycetes</taxon>
        <taxon>Corticiales</taxon>
        <taxon>Punctulariaceae</taxon>
        <taxon>Punctularia</taxon>
    </lineage>
</organism>
<feature type="compositionally biased region" description="Basic and acidic residues" evidence="6">
    <location>
        <begin position="396"/>
        <end position="412"/>
    </location>
</feature>
<feature type="transmembrane region" description="Helical" evidence="7">
    <location>
        <begin position="15"/>
        <end position="40"/>
    </location>
</feature>
<sequence length="440" mass="47538">LGFISIGAGFVRSKIVLIVLRALCGIAGSLTIPSALTLLVNVFVEPSEQARAIGVFGGCGAIGNVLGLVIGAIFVQYTSWPWVFWFVAIVALPLAGLCVFLIPKQEERYGEEPMSSSAKFKSLDSVGVSLLTVSLILLIFAVTSGSSSGWGTATVLAPLIISIFLLGGFLYYETLIPPETAAVPPSTWFFKNFSVLFGVALLPYFWWTTVFTIYTNLWQAVFGWRAIDSAIHFIPIGVVAFAASWTGPLARIVDPKWIILSGNVLMIVATVLLALASSAHAYWPFVFPAFVLGSTGAMLTFTHTNIAIFRTTPSRMAGTVGAIFNGALQLGSAVGIAAVTSVESSVEEKSSRGFEGYEGRAAAFWFVLGIVGLETISILVFYRRVGREAVDEEAIQEKKDVVDVEEENRTRQPESSPVAEDEIQMEKEAAQSEEVTEHRR</sequence>
<dbReference type="HOGENOM" id="CLU_000960_27_1_1"/>
<evidence type="ECO:0000313" key="10">
    <source>
        <dbReference type="Proteomes" id="UP000054196"/>
    </source>
</evidence>
<feature type="region of interest" description="Disordered" evidence="6">
    <location>
        <begin position="396"/>
        <end position="440"/>
    </location>
</feature>
<evidence type="ECO:0000256" key="3">
    <source>
        <dbReference type="ARBA" id="ARBA00022692"/>
    </source>
</evidence>
<dbReference type="GO" id="GO:0016020">
    <property type="term" value="C:membrane"/>
    <property type="evidence" value="ECO:0007669"/>
    <property type="project" value="UniProtKB-SubCell"/>
</dbReference>
<dbReference type="RefSeq" id="XP_007387921.1">
    <property type="nucleotide sequence ID" value="XM_007387859.1"/>
</dbReference>
<feature type="non-terminal residue" evidence="9">
    <location>
        <position position="1"/>
    </location>
</feature>
<feature type="transmembrane region" description="Helical" evidence="7">
    <location>
        <begin position="362"/>
        <end position="382"/>
    </location>
</feature>
<dbReference type="Pfam" id="PF07690">
    <property type="entry name" value="MFS_1"/>
    <property type="match status" value="1"/>
</dbReference>
<comment type="subcellular location">
    <subcellularLocation>
        <location evidence="1">Membrane</location>
        <topology evidence="1">Multi-pass membrane protein</topology>
    </subcellularLocation>
</comment>
<dbReference type="SUPFAM" id="SSF103473">
    <property type="entry name" value="MFS general substrate transporter"/>
    <property type="match status" value="1"/>
</dbReference>
<feature type="transmembrane region" description="Helical" evidence="7">
    <location>
        <begin position="193"/>
        <end position="214"/>
    </location>
</feature>
<keyword evidence="4 7" id="KW-1133">Transmembrane helix</keyword>
<accession>R7S454</accession>
<name>R7S454_PUNST</name>
<gene>
    <name evidence="9" type="ORF">PUNSTDRAFT_75556</name>
</gene>
<dbReference type="InterPro" id="IPR011701">
    <property type="entry name" value="MFS"/>
</dbReference>
<evidence type="ECO:0000256" key="1">
    <source>
        <dbReference type="ARBA" id="ARBA00004141"/>
    </source>
</evidence>
<evidence type="ECO:0000256" key="7">
    <source>
        <dbReference type="SAM" id="Phobius"/>
    </source>
</evidence>
<feature type="transmembrane region" description="Helical" evidence="7">
    <location>
        <begin position="226"/>
        <end position="245"/>
    </location>
</feature>
<dbReference type="OrthoDB" id="440755at2759"/>
<feature type="transmembrane region" description="Helical" evidence="7">
    <location>
        <begin position="322"/>
        <end position="342"/>
    </location>
</feature>
<keyword evidence="2" id="KW-0813">Transport</keyword>
<keyword evidence="3 7" id="KW-0812">Transmembrane</keyword>
<evidence type="ECO:0000256" key="2">
    <source>
        <dbReference type="ARBA" id="ARBA00022448"/>
    </source>
</evidence>
<keyword evidence="5 7" id="KW-0472">Membrane</keyword>
<dbReference type="PANTHER" id="PTHR42718">
    <property type="entry name" value="MAJOR FACILITATOR SUPERFAMILY MULTIDRUG TRANSPORTER MFSC"/>
    <property type="match status" value="1"/>
</dbReference>
<reference evidence="10" key="1">
    <citation type="journal article" date="2012" name="Science">
        <title>The Paleozoic origin of enzymatic lignin decomposition reconstructed from 31 fungal genomes.</title>
        <authorList>
            <person name="Floudas D."/>
            <person name="Binder M."/>
            <person name="Riley R."/>
            <person name="Barry K."/>
            <person name="Blanchette R.A."/>
            <person name="Henrissat B."/>
            <person name="Martinez A.T."/>
            <person name="Otillar R."/>
            <person name="Spatafora J.W."/>
            <person name="Yadav J.S."/>
            <person name="Aerts A."/>
            <person name="Benoit I."/>
            <person name="Boyd A."/>
            <person name="Carlson A."/>
            <person name="Copeland A."/>
            <person name="Coutinho P.M."/>
            <person name="de Vries R.P."/>
            <person name="Ferreira P."/>
            <person name="Findley K."/>
            <person name="Foster B."/>
            <person name="Gaskell J."/>
            <person name="Glotzer D."/>
            <person name="Gorecki P."/>
            <person name="Heitman J."/>
            <person name="Hesse C."/>
            <person name="Hori C."/>
            <person name="Igarashi K."/>
            <person name="Jurgens J.A."/>
            <person name="Kallen N."/>
            <person name="Kersten P."/>
            <person name="Kohler A."/>
            <person name="Kuees U."/>
            <person name="Kumar T.K.A."/>
            <person name="Kuo A."/>
            <person name="LaButti K."/>
            <person name="Larrondo L.F."/>
            <person name="Lindquist E."/>
            <person name="Ling A."/>
            <person name="Lombard V."/>
            <person name="Lucas S."/>
            <person name="Lundell T."/>
            <person name="Martin R."/>
            <person name="McLaughlin D.J."/>
            <person name="Morgenstern I."/>
            <person name="Morin E."/>
            <person name="Murat C."/>
            <person name="Nagy L.G."/>
            <person name="Nolan M."/>
            <person name="Ohm R.A."/>
            <person name="Patyshakuliyeva A."/>
            <person name="Rokas A."/>
            <person name="Ruiz-Duenas F.J."/>
            <person name="Sabat G."/>
            <person name="Salamov A."/>
            <person name="Samejima M."/>
            <person name="Schmutz J."/>
            <person name="Slot J.C."/>
            <person name="St John F."/>
            <person name="Stenlid J."/>
            <person name="Sun H."/>
            <person name="Sun S."/>
            <person name="Syed K."/>
            <person name="Tsang A."/>
            <person name="Wiebenga A."/>
            <person name="Young D."/>
            <person name="Pisabarro A."/>
            <person name="Eastwood D.C."/>
            <person name="Martin F."/>
            <person name="Cullen D."/>
            <person name="Grigoriev I.V."/>
            <person name="Hibbett D.S."/>
        </authorList>
    </citation>
    <scope>NUCLEOTIDE SEQUENCE [LARGE SCALE GENOMIC DNA]</scope>
    <source>
        <strain evidence="10">HHB-11173 SS5</strain>
    </source>
</reference>
<proteinExistence type="predicted"/>
<dbReference type="KEGG" id="psq:PUNSTDRAFT_75556"/>
<dbReference type="PANTHER" id="PTHR42718:SF9">
    <property type="entry name" value="MAJOR FACILITATOR SUPERFAMILY MULTIDRUG TRANSPORTER MFSC"/>
    <property type="match status" value="1"/>
</dbReference>
<evidence type="ECO:0000259" key="8">
    <source>
        <dbReference type="PROSITE" id="PS50850"/>
    </source>
</evidence>
<feature type="transmembrane region" description="Helical" evidence="7">
    <location>
        <begin position="149"/>
        <end position="172"/>
    </location>
</feature>
<dbReference type="GeneID" id="18885588"/>
<feature type="domain" description="Major facilitator superfamily (MFS) profile" evidence="8">
    <location>
        <begin position="1"/>
        <end position="386"/>
    </location>
</feature>
<protein>
    <submittedName>
        <fullName evidence="9">MFS general substrate transporter</fullName>
    </submittedName>
</protein>
<dbReference type="InterPro" id="IPR020846">
    <property type="entry name" value="MFS_dom"/>
</dbReference>
<feature type="transmembrane region" description="Helical" evidence="7">
    <location>
        <begin position="52"/>
        <end position="76"/>
    </location>
</feature>
<feature type="transmembrane region" description="Helical" evidence="7">
    <location>
        <begin position="282"/>
        <end position="301"/>
    </location>
</feature>
<dbReference type="EMBL" id="JH687552">
    <property type="protein sequence ID" value="EIN04998.1"/>
    <property type="molecule type" value="Genomic_DNA"/>
</dbReference>
<feature type="compositionally biased region" description="Basic and acidic residues" evidence="6">
    <location>
        <begin position="424"/>
        <end position="440"/>
    </location>
</feature>
<dbReference type="InterPro" id="IPR036259">
    <property type="entry name" value="MFS_trans_sf"/>
</dbReference>
<feature type="transmembrane region" description="Helical" evidence="7">
    <location>
        <begin position="257"/>
        <end position="276"/>
    </location>
</feature>
<dbReference type="PROSITE" id="PS50850">
    <property type="entry name" value="MFS"/>
    <property type="match status" value="1"/>
</dbReference>
<keyword evidence="10" id="KW-1185">Reference proteome</keyword>
<dbReference type="Gene3D" id="1.20.1250.20">
    <property type="entry name" value="MFS general substrate transporter like domains"/>
    <property type="match status" value="2"/>
</dbReference>